<evidence type="ECO:0000256" key="1">
    <source>
        <dbReference type="SAM" id="MobiDB-lite"/>
    </source>
</evidence>
<dbReference type="Proteomes" id="UP001321486">
    <property type="component" value="Chromosome"/>
</dbReference>
<reference evidence="3" key="1">
    <citation type="journal article" date="2019" name="Int. J. Syst. Evol. Microbiol.">
        <title>The Global Catalogue of Microorganisms (GCM) 10K type strain sequencing project: providing services to taxonomists for standard genome sequencing and annotation.</title>
        <authorList>
            <consortium name="The Broad Institute Genomics Platform"/>
            <consortium name="The Broad Institute Genome Sequencing Center for Infectious Disease"/>
            <person name="Wu L."/>
            <person name="Ma J."/>
        </authorList>
    </citation>
    <scope>NUCLEOTIDE SEQUENCE [LARGE SCALE GENOMIC DNA]</scope>
    <source>
        <strain evidence="3">NBRC 108728</strain>
    </source>
</reference>
<feature type="compositionally biased region" description="Basic and acidic residues" evidence="1">
    <location>
        <begin position="54"/>
        <end position="71"/>
    </location>
</feature>
<feature type="region of interest" description="Disordered" evidence="1">
    <location>
        <begin position="1"/>
        <end position="26"/>
    </location>
</feature>
<proteinExistence type="predicted"/>
<name>A0ABN6XXN8_9MICO</name>
<feature type="compositionally biased region" description="Basic and acidic residues" evidence="1">
    <location>
        <begin position="124"/>
        <end position="133"/>
    </location>
</feature>
<accession>A0ABN6XXN8</accession>
<dbReference type="EMBL" id="AP027732">
    <property type="protein sequence ID" value="BDZ48436.1"/>
    <property type="molecule type" value="Genomic_DNA"/>
</dbReference>
<evidence type="ECO:0000313" key="3">
    <source>
        <dbReference type="Proteomes" id="UP001321486"/>
    </source>
</evidence>
<feature type="compositionally biased region" description="Basic and acidic residues" evidence="1">
    <location>
        <begin position="11"/>
        <end position="22"/>
    </location>
</feature>
<gene>
    <name evidence="2" type="ORF">GCM10025867_06770</name>
</gene>
<feature type="compositionally biased region" description="Basic and acidic residues" evidence="1">
    <location>
        <begin position="105"/>
        <end position="114"/>
    </location>
</feature>
<keyword evidence="3" id="KW-1185">Reference proteome</keyword>
<feature type="region of interest" description="Disordered" evidence="1">
    <location>
        <begin position="49"/>
        <end position="154"/>
    </location>
</feature>
<evidence type="ECO:0000313" key="2">
    <source>
        <dbReference type="EMBL" id="BDZ48436.1"/>
    </source>
</evidence>
<sequence>MPGLAGEGECEPARTRDRRDDGQGTVGLLEVRPLLDVHLEIADDLVRSMGGLADPRRVETELDERLAKREPGGVGELPPGLRPGAGHGSRSQQGRAEARPLLVAERQDLDREGQSDVFRAQAVHGRDRDHDAQDPVEPAGVGNGVEMRSEQECR</sequence>
<protein>
    <submittedName>
        <fullName evidence="2">Uncharacterized protein</fullName>
    </submittedName>
</protein>
<organism evidence="2 3">
    <name type="scientific">Frondihabitans sucicola</name>
    <dbReference type="NCBI Taxonomy" id="1268041"/>
    <lineage>
        <taxon>Bacteria</taxon>
        <taxon>Bacillati</taxon>
        <taxon>Actinomycetota</taxon>
        <taxon>Actinomycetes</taxon>
        <taxon>Micrococcales</taxon>
        <taxon>Microbacteriaceae</taxon>
        <taxon>Frondihabitans</taxon>
    </lineage>
</organism>